<dbReference type="InterPro" id="IPR036188">
    <property type="entry name" value="FAD/NAD-bd_sf"/>
</dbReference>
<evidence type="ECO:0000313" key="4">
    <source>
        <dbReference type="Proteomes" id="UP000278222"/>
    </source>
</evidence>
<dbReference type="RefSeq" id="WP_123693829.1">
    <property type="nucleotide sequence ID" value="NZ_AP019700.1"/>
</dbReference>
<dbReference type="InterPro" id="IPR006076">
    <property type="entry name" value="FAD-dep_OxRdtase"/>
</dbReference>
<organism evidence="3 4">
    <name type="scientific">Stella humosa</name>
    <dbReference type="NCBI Taxonomy" id="94"/>
    <lineage>
        <taxon>Bacteria</taxon>
        <taxon>Pseudomonadati</taxon>
        <taxon>Pseudomonadota</taxon>
        <taxon>Alphaproteobacteria</taxon>
        <taxon>Rhodospirillales</taxon>
        <taxon>Stellaceae</taxon>
        <taxon>Stella</taxon>
    </lineage>
</organism>
<feature type="domain" description="FAD dependent oxidoreductase" evidence="2">
    <location>
        <begin position="36"/>
        <end position="390"/>
    </location>
</feature>
<dbReference type="GO" id="GO:0005737">
    <property type="term" value="C:cytoplasm"/>
    <property type="evidence" value="ECO:0007669"/>
    <property type="project" value="TreeGrafter"/>
</dbReference>
<accession>A0A3N1KVA3</accession>
<dbReference type="SUPFAM" id="SSF51905">
    <property type="entry name" value="FAD/NAD(P)-binding domain"/>
    <property type="match status" value="1"/>
</dbReference>
<keyword evidence="1" id="KW-0560">Oxidoreductase</keyword>
<comment type="caution">
    <text evidence="3">The sequence shown here is derived from an EMBL/GenBank/DDBJ whole genome shotgun (WGS) entry which is preliminary data.</text>
</comment>
<dbReference type="EMBL" id="RJKX01000016">
    <property type="protein sequence ID" value="ROP83904.1"/>
    <property type="molecule type" value="Genomic_DNA"/>
</dbReference>
<dbReference type="Gene3D" id="3.50.50.60">
    <property type="entry name" value="FAD/NAD(P)-binding domain"/>
    <property type="match status" value="1"/>
</dbReference>
<evidence type="ECO:0000259" key="2">
    <source>
        <dbReference type="Pfam" id="PF01266"/>
    </source>
</evidence>
<dbReference type="PANTHER" id="PTHR13847">
    <property type="entry name" value="SARCOSINE DEHYDROGENASE-RELATED"/>
    <property type="match status" value="1"/>
</dbReference>
<dbReference type="AlphaFoldDB" id="A0A3N1KVA3"/>
<evidence type="ECO:0000256" key="1">
    <source>
        <dbReference type="ARBA" id="ARBA00023002"/>
    </source>
</evidence>
<sequence length="438" mass="47970">MSGGDVFHRDFKPAPYWWEAFTPTPGPIVDVPRTSRVVIVGAGYAGISTAIELANAGIEATVLEAREPGWGASTRSGGAVSGGVNVGKSFSGRTFQGTPEQITGVLNSAADAFSLIETIIEREKIDCFWEKRGRFVGAWTPAHYAKQAARVETLNAGAKSGSYMVPRERQREEMASDYYYGGMVVERSAKLHPALYYKGLLEAARRRGVTICSQAPVERITRQGSGWVVQTGRGTVEAGDVVIATNGYTGDATPKLKRRIIPVASHIIATEELPPDLAQSLIPKGRTLSDTRRVLCYYRMSPDNKRVIFGGRARFTAVTPETAAPILHGFMTDRFPQLKGTKVTHAWNGNVAFTFDALPHTGREDGMHYALGCNGSGVAMMTYLGYQTARRIVGGANQPCGFELPEFPDHPLYFGNPWFLPVVGGYYRFRDWYDRRAA</sequence>
<dbReference type="PANTHER" id="PTHR13847:SF281">
    <property type="entry name" value="FAD DEPENDENT OXIDOREDUCTASE DOMAIN-CONTAINING PROTEIN"/>
    <property type="match status" value="1"/>
</dbReference>
<reference evidence="3 4" key="1">
    <citation type="submission" date="2018-11" db="EMBL/GenBank/DDBJ databases">
        <title>Genomic Encyclopedia of Type Strains, Phase IV (KMG-IV): sequencing the most valuable type-strain genomes for metagenomic binning, comparative biology and taxonomic classification.</title>
        <authorList>
            <person name="Goeker M."/>
        </authorList>
    </citation>
    <scope>NUCLEOTIDE SEQUENCE [LARGE SCALE GENOMIC DNA]</scope>
    <source>
        <strain evidence="3 4">DSM 5900</strain>
    </source>
</reference>
<proteinExistence type="predicted"/>
<protein>
    <submittedName>
        <fullName evidence="3">Glycine/D-amino acid oxidase-like deaminating enzyme</fullName>
    </submittedName>
</protein>
<dbReference type="OrthoDB" id="9815989at2"/>
<dbReference type="Gene3D" id="3.30.9.10">
    <property type="entry name" value="D-Amino Acid Oxidase, subunit A, domain 2"/>
    <property type="match status" value="1"/>
</dbReference>
<name>A0A3N1KVA3_9PROT</name>
<dbReference type="Proteomes" id="UP000278222">
    <property type="component" value="Unassembled WGS sequence"/>
</dbReference>
<dbReference type="Pfam" id="PF01266">
    <property type="entry name" value="DAO"/>
    <property type="match status" value="1"/>
</dbReference>
<keyword evidence="4" id="KW-1185">Reference proteome</keyword>
<dbReference type="GO" id="GO:0016491">
    <property type="term" value="F:oxidoreductase activity"/>
    <property type="evidence" value="ECO:0007669"/>
    <property type="project" value="UniProtKB-KW"/>
</dbReference>
<gene>
    <name evidence="3" type="ORF">EDC65_4553</name>
</gene>
<evidence type="ECO:0000313" key="3">
    <source>
        <dbReference type="EMBL" id="ROP83904.1"/>
    </source>
</evidence>